<dbReference type="AlphaFoldDB" id="A0A4Q9GRG8"/>
<dbReference type="SUPFAM" id="SSF48317">
    <property type="entry name" value="Acid phosphatase/Vanadium-dependent haloperoxidase"/>
    <property type="match status" value="1"/>
</dbReference>
<feature type="transmembrane region" description="Helical" evidence="1">
    <location>
        <begin position="188"/>
        <end position="207"/>
    </location>
</feature>
<reference evidence="4" key="1">
    <citation type="submission" date="2019-02" db="EMBL/GenBank/DDBJ databases">
        <title>Glaciihabitans arcticus sp. nov., a psychrotolerant bacterium isolated from polar soil.</title>
        <authorList>
            <person name="Dahal R.H."/>
        </authorList>
    </citation>
    <scope>NUCLEOTIDE SEQUENCE [LARGE SCALE GENOMIC DNA]</scope>
    <source>
        <strain evidence="4">RP-3-7</strain>
    </source>
</reference>
<accession>A0A4Q9GRG8</accession>
<dbReference type="Pfam" id="PF01569">
    <property type="entry name" value="PAP2"/>
    <property type="match status" value="1"/>
</dbReference>
<feature type="domain" description="Phosphatidic acid phosphatase type 2/haloperoxidase" evidence="2">
    <location>
        <begin position="119"/>
        <end position="234"/>
    </location>
</feature>
<sequence length="245" mass="26428">MAATGLIGAKPGRIREANEKFLVERRPMDSRQRRNLFIISAVLAGVGLVGFTVVLIGVLGGEGLTVIDEPIRDWLMAGRSKTWTPAMLVLSLVFGPLFFPYMTLAITVAWVIKARHLWRPLLLAGGTLVGIVAVRGIAEVVGRARPPVEDMLTDVDSSESFPSGHVIGAAIFILLIAYLVFSRRQARWIATLSFVFAGIAVIATALSRLYLGYHWATDAIGAIFLALVVLGAAMAIDTKRTTSAE</sequence>
<keyword evidence="4" id="KW-1185">Reference proteome</keyword>
<comment type="caution">
    <text evidence="3">The sequence shown here is derived from an EMBL/GenBank/DDBJ whole genome shotgun (WGS) entry which is preliminary data.</text>
</comment>
<evidence type="ECO:0000256" key="1">
    <source>
        <dbReference type="SAM" id="Phobius"/>
    </source>
</evidence>
<keyword evidence="1" id="KW-1133">Transmembrane helix</keyword>
<dbReference type="InterPro" id="IPR036938">
    <property type="entry name" value="PAP2/HPO_sf"/>
</dbReference>
<dbReference type="RefSeq" id="WP_130981352.1">
    <property type="nucleotide sequence ID" value="NZ_SISG01000001.1"/>
</dbReference>
<keyword evidence="1" id="KW-0812">Transmembrane</keyword>
<dbReference type="EMBL" id="SISG01000001">
    <property type="protein sequence ID" value="TBN57241.1"/>
    <property type="molecule type" value="Genomic_DNA"/>
</dbReference>
<organism evidence="3 4">
    <name type="scientific">Glaciihabitans arcticus</name>
    <dbReference type="NCBI Taxonomy" id="2668039"/>
    <lineage>
        <taxon>Bacteria</taxon>
        <taxon>Bacillati</taxon>
        <taxon>Actinomycetota</taxon>
        <taxon>Actinomycetes</taxon>
        <taxon>Micrococcales</taxon>
        <taxon>Microbacteriaceae</taxon>
        <taxon>Glaciihabitans</taxon>
    </lineage>
</organism>
<dbReference type="InterPro" id="IPR000326">
    <property type="entry name" value="PAP2/HPO"/>
</dbReference>
<name>A0A4Q9GRG8_9MICO</name>
<dbReference type="PANTHER" id="PTHR14969:SF13">
    <property type="entry name" value="AT30094P"/>
    <property type="match status" value="1"/>
</dbReference>
<feature type="transmembrane region" description="Helical" evidence="1">
    <location>
        <begin position="36"/>
        <end position="59"/>
    </location>
</feature>
<evidence type="ECO:0000259" key="2">
    <source>
        <dbReference type="SMART" id="SM00014"/>
    </source>
</evidence>
<dbReference type="Gene3D" id="1.20.144.10">
    <property type="entry name" value="Phosphatidic acid phosphatase type 2/haloperoxidase"/>
    <property type="match status" value="1"/>
</dbReference>
<evidence type="ECO:0000313" key="3">
    <source>
        <dbReference type="EMBL" id="TBN57241.1"/>
    </source>
</evidence>
<dbReference type="SMART" id="SM00014">
    <property type="entry name" value="acidPPc"/>
    <property type="match status" value="1"/>
</dbReference>
<feature type="transmembrane region" description="Helical" evidence="1">
    <location>
        <begin position="121"/>
        <end position="141"/>
    </location>
</feature>
<dbReference type="PANTHER" id="PTHR14969">
    <property type="entry name" value="SPHINGOSINE-1-PHOSPHATE PHOSPHOHYDROLASE"/>
    <property type="match status" value="1"/>
</dbReference>
<evidence type="ECO:0000313" key="4">
    <source>
        <dbReference type="Proteomes" id="UP000294194"/>
    </source>
</evidence>
<feature type="transmembrane region" description="Helical" evidence="1">
    <location>
        <begin position="161"/>
        <end position="181"/>
    </location>
</feature>
<feature type="transmembrane region" description="Helical" evidence="1">
    <location>
        <begin position="213"/>
        <end position="236"/>
    </location>
</feature>
<gene>
    <name evidence="3" type="ORF">EYE40_07420</name>
</gene>
<dbReference type="CDD" id="cd03392">
    <property type="entry name" value="PAP2_like_2"/>
    <property type="match status" value="1"/>
</dbReference>
<dbReference type="Proteomes" id="UP000294194">
    <property type="component" value="Unassembled WGS sequence"/>
</dbReference>
<feature type="transmembrane region" description="Helical" evidence="1">
    <location>
        <begin position="86"/>
        <end position="112"/>
    </location>
</feature>
<protein>
    <submittedName>
        <fullName evidence="3">Phosphatase PAP2 family protein</fullName>
    </submittedName>
</protein>
<keyword evidence="1" id="KW-0472">Membrane</keyword>
<proteinExistence type="predicted"/>